<evidence type="ECO:0000313" key="1">
    <source>
        <dbReference type="EMBL" id="CDI12118.1"/>
    </source>
</evidence>
<protein>
    <recommendedName>
        <fullName evidence="3">Transposase</fullName>
    </recommendedName>
</protein>
<dbReference type="KEGG" id="rir:BN877_p0396"/>
<sequence length="115" mass="13086">MTVLSKDLHVAAVVDDYDRVLETRSFPTTRNGYRLMQVRMRTFGELQRIGVECTRSYGAGLLRYMQTAGVEVNARRIALHLIRNTIIAALNVLRDQLRRMTACNSFDCLPPGVRT</sequence>
<keyword evidence="1" id="KW-0614">Plasmid</keyword>
<reference evidence="1 2" key="1">
    <citation type="journal article" date="2013" name="Genome Announc.">
        <title>Complete Genome Sequence of the Sesbania Symbiont and Rice Growth-Promoting Endophyte Rhizobium sp. Strain IRBG74.</title>
        <authorList>
            <person name="Crook M.B."/>
            <person name="Mitra S."/>
            <person name="Ane J.M."/>
            <person name="Sadowsky M.J."/>
            <person name="Gyaneshwar P."/>
        </authorList>
    </citation>
    <scope>NUCLEOTIDE SEQUENCE [LARGE SCALE GENOMIC DNA]</scope>
    <source>
        <strain evidence="1 2">IRBG74</strain>
        <plasmid evidence="2">IRBL74_p</plasmid>
    </source>
</reference>
<proteinExistence type="predicted"/>
<dbReference type="EMBL" id="HG518324">
    <property type="protein sequence ID" value="CDI12118.1"/>
    <property type="molecule type" value="Genomic_DNA"/>
</dbReference>
<organism evidence="1 2">
    <name type="scientific">Agrobacterium pusense</name>
    <dbReference type="NCBI Taxonomy" id="648995"/>
    <lineage>
        <taxon>Bacteria</taxon>
        <taxon>Pseudomonadati</taxon>
        <taxon>Pseudomonadota</taxon>
        <taxon>Alphaproteobacteria</taxon>
        <taxon>Hyphomicrobiales</taxon>
        <taxon>Rhizobiaceae</taxon>
        <taxon>Rhizobium/Agrobacterium group</taxon>
        <taxon>Agrobacterium</taxon>
    </lineage>
</organism>
<dbReference type="HOGENOM" id="CLU_2107052_0_0_5"/>
<dbReference type="AlphaFoldDB" id="U4Q4D3"/>
<dbReference type="Proteomes" id="UP000016944">
    <property type="component" value="Plasmid IRBL74_p"/>
</dbReference>
<name>U4Q4D3_9HYPH</name>
<gene>
    <name evidence="1" type="ORF">BN877_p0396</name>
</gene>
<evidence type="ECO:0000313" key="2">
    <source>
        <dbReference type="Proteomes" id="UP000016944"/>
    </source>
</evidence>
<evidence type="ECO:0008006" key="3">
    <source>
        <dbReference type="Google" id="ProtNLM"/>
    </source>
</evidence>
<accession>U4Q4D3</accession>
<geneLocation type="plasmid" evidence="1 2">
    <name>IRBL74_p</name>
</geneLocation>